<dbReference type="Proteomes" id="UP000265520">
    <property type="component" value="Unassembled WGS sequence"/>
</dbReference>
<sequence>MVTDNWFEKFLFRRLGNEEDSLFWDDPWLGEGIVLSEPFPRLSGLSSEPEISMGALYRRGWGVGGAGWSWRCQLWLWRTANSKFFSVKEAYLSLTSRVDKGTTEEGHADFIWIKSVPLK</sequence>
<keyword evidence="1" id="KW-0695">RNA-directed DNA polymerase</keyword>
<feature type="non-terminal residue" evidence="1">
    <location>
        <position position="119"/>
    </location>
</feature>
<dbReference type="EMBL" id="LXQA010012835">
    <property type="protein sequence ID" value="MCH87751.1"/>
    <property type="molecule type" value="Genomic_DNA"/>
</dbReference>
<keyword evidence="1" id="KW-0808">Transferase</keyword>
<evidence type="ECO:0000313" key="2">
    <source>
        <dbReference type="Proteomes" id="UP000265520"/>
    </source>
</evidence>
<keyword evidence="2" id="KW-1185">Reference proteome</keyword>
<evidence type="ECO:0000313" key="1">
    <source>
        <dbReference type="EMBL" id="MCH87751.1"/>
    </source>
</evidence>
<proteinExistence type="predicted"/>
<organism evidence="1 2">
    <name type="scientific">Trifolium medium</name>
    <dbReference type="NCBI Taxonomy" id="97028"/>
    <lineage>
        <taxon>Eukaryota</taxon>
        <taxon>Viridiplantae</taxon>
        <taxon>Streptophyta</taxon>
        <taxon>Embryophyta</taxon>
        <taxon>Tracheophyta</taxon>
        <taxon>Spermatophyta</taxon>
        <taxon>Magnoliopsida</taxon>
        <taxon>eudicotyledons</taxon>
        <taxon>Gunneridae</taxon>
        <taxon>Pentapetalae</taxon>
        <taxon>rosids</taxon>
        <taxon>fabids</taxon>
        <taxon>Fabales</taxon>
        <taxon>Fabaceae</taxon>
        <taxon>Papilionoideae</taxon>
        <taxon>50 kb inversion clade</taxon>
        <taxon>NPAAA clade</taxon>
        <taxon>Hologalegina</taxon>
        <taxon>IRL clade</taxon>
        <taxon>Trifolieae</taxon>
        <taxon>Trifolium</taxon>
    </lineage>
</organism>
<protein>
    <submittedName>
        <fullName evidence="1">Putative non-LTR retroelement reverse transcriptase related protein</fullName>
    </submittedName>
</protein>
<comment type="caution">
    <text evidence="1">The sequence shown here is derived from an EMBL/GenBank/DDBJ whole genome shotgun (WGS) entry which is preliminary data.</text>
</comment>
<gene>
    <name evidence="1" type="ORF">A2U01_0008629</name>
</gene>
<dbReference type="GO" id="GO:0003964">
    <property type="term" value="F:RNA-directed DNA polymerase activity"/>
    <property type="evidence" value="ECO:0007669"/>
    <property type="project" value="UniProtKB-KW"/>
</dbReference>
<keyword evidence="1" id="KW-0548">Nucleotidyltransferase</keyword>
<dbReference type="AlphaFoldDB" id="A0A392MK63"/>
<dbReference type="PANTHER" id="PTHR36617">
    <property type="entry name" value="PROTEIN, PUTATIVE-RELATED"/>
    <property type="match status" value="1"/>
</dbReference>
<accession>A0A392MK63</accession>
<dbReference type="PANTHER" id="PTHR36617:SF5">
    <property type="entry name" value="OS05G0421675 PROTEIN"/>
    <property type="match status" value="1"/>
</dbReference>
<reference evidence="1 2" key="1">
    <citation type="journal article" date="2018" name="Front. Plant Sci.">
        <title>Red Clover (Trifolium pratense) and Zigzag Clover (T. medium) - A Picture of Genomic Similarities and Differences.</title>
        <authorList>
            <person name="Dluhosova J."/>
            <person name="Istvanek J."/>
            <person name="Nedelnik J."/>
            <person name="Repkova J."/>
        </authorList>
    </citation>
    <scope>NUCLEOTIDE SEQUENCE [LARGE SCALE GENOMIC DNA]</scope>
    <source>
        <strain evidence="2">cv. 10/8</strain>
        <tissue evidence="1">Leaf</tissue>
    </source>
</reference>
<name>A0A392MK63_9FABA</name>